<feature type="domain" description="Calcineurin-like phosphoesterase" evidence="5">
    <location>
        <begin position="268"/>
        <end position="433"/>
    </location>
</feature>
<feature type="transmembrane region" description="Helical" evidence="4">
    <location>
        <begin position="48"/>
        <end position="68"/>
    </location>
</feature>
<gene>
    <name evidence="6" type="ORF">DPM19_29865</name>
</gene>
<dbReference type="Gene3D" id="3.60.21.10">
    <property type="match status" value="1"/>
</dbReference>
<sequence>MVSRASDTSSSKVSRGSSITPSIVLDRRSFVVLSRARERAIRLSQRRWTRVSGVIAVGLVGGTIGMLLGGRVETPVGPADVSMSVRPSWNGGTTLELPPLGSLRLDSHWGPVRVQAQVAEVHPEPARKLIEDPSGLDRLSETVGGQVRHGLIQLALRSMAFALVFGFLAGLLVFRSWRRALQATGTAGAGMTVVGLLAYFTFNPQSISEPRYTGLLANAPQVVGDAQSIVKRFDQYRAQLAKLVGNVSQLYTATSTLPVYEPDPTTVRVLHISDVHLNPVAWSVVRSVTQQFRINVIVDSGDLTDHGSKPEDKFIDEIETLKVPYVFVRGNHDSQDTQEAVDRQKNGIVLDDGKVVQVAGLNFYGVGDPRFTPDKTTRDDNVGAVQMHAEGARQAAVLRATGVVPDIAVIHDPDQGAAFAGTTPLVLSGHSHRRATRMLPAGTRLFIQGSTGGAGLRGLEGEEPTPIEMSVLYFNRDTRRLQGWDDFRLGGLGLTSAQIERHLEPDPDRTLGGPVPPTATPSGTPAPGFSPSATPTATPPRRD</sequence>
<dbReference type="GO" id="GO:0016020">
    <property type="term" value="C:membrane"/>
    <property type="evidence" value="ECO:0007669"/>
    <property type="project" value="GOC"/>
</dbReference>
<evidence type="ECO:0000313" key="6">
    <source>
        <dbReference type="EMBL" id="RAY11596.1"/>
    </source>
</evidence>
<accession>A0A365GXQ2</accession>
<dbReference type="OrthoDB" id="5241348at2"/>
<protein>
    <recommendedName>
        <fullName evidence="5">Calcineurin-like phosphoesterase domain-containing protein</fullName>
    </recommendedName>
</protein>
<evidence type="ECO:0000256" key="2">
    <source>
        <dbReference type="ARBA" id="ARBA00022801"/>
    </source>
</evidence>
<feature type="transmembrane region" description="Helical" evidence="4">
    <location>
        <begin position="154"/>
        <end position="174"/>
    </location>
</feature>
<keyword evidence="7" id="KW-1185">Reference proteome</keyword>
<dbReference type="GO" id="GO:0046872">
    <property type="term" value="F:metal ion binding"/>
    <property type="evidence" value="ECO:0007669"/>
    <property type="project" value="UniProtKB-KW"/>
</dbReference>
<keyword evidence="4" id="KW-1133">Transmembrane helix</keyword>
<keyword evidence="4" id="KW-0812">Transmembrane</keyword>
<name>A0A365GXQ2_9ACTN</name>
<dbReference type="SUPFAM" id="SSF56300">
    <property type="entry name" value="Metallo-dependent phosphatases"/>
    <property type="match status" value="1"/>
</dbReference>
<evidence type="ECO:0000256" key="3">
    <source>
        <dbReference type="SAM" id="MobiDB-lite"/>
    </source>
</evidence>
<dbReference type="PANTHER" id="PTHR31302:SF31">
    <property type="entry name" value="PHOSPHODIESTERASE YAEI"/>
    <property type="match status" value="1"/>
</dbReference>
<dbReference type="PANTHER" id="PTHR31302">
    <property type="entry name" value="TRANSMEMBRANE PROTEIN WITH METALLOPHOSPHOESTERASE DOMAIN-RELATED"/>
    <property type="match status" value="1"/>
</dbReference>
<dbReference type="InterPro" id="IPR029052">
    <property type="entry name" value="Metallo-depent_PP-like"/>
</dbReference>
<feature type="transmembrane region" description="Helical" evidence="4">
    <location>
        <begin position="181"/>
        <end position="202"/>
    </location>
</feature>
<dbReference type="GO" id="GO:0009245">
    <property type="term" value="P:lipid A biosynthetic process"/>
    <property type="evidence" value="ECO:0007669"/>
    <property type="project" value="TreeGrafter"/>
</dbReference>
<dbReference type="GO" id="GO:0008758">
    <property type="term" value="F:UDP-2,3-diacylglucosamine hydrolase activity"/>
    <property type="evidence" value="ECO:0007669"/>
    <property type="project" value="TreeGrafter"/>
</dbReference>
<dbReference type="InterPro" id="IPR004843">
    <property type="entry name" value="Calcineurin-like_PHP"/>
</dbReference>
<feature type="compositionally biased region" description="Low complexity" evidence="3">
    <location>
        <begin position="520"/>
        <end position="536"/>
    </location>
</feature>
<keyword evidence="1" id="KW-0479">Metal-binding</keyword>
<evidence type="ECO:0000313" key="7">
    <source>
        <dbReference type="Proteomes" id="UP000251891"/>
    </source>
</evidence>
<dbReference type="Pfam" id="PF00149">
    <property type="entry name" value="Metallophos"/>
    <property type="match status" value="1"/>
</dbReference>
<feature type="region of interest" description="Disordered" evidence="3">
    <location>
        <begin position="504"/>
        <end position="543"/>
    </location>
</feature>
<dbReference type="Proteomes" id="UP000251891">
    <property type="component" value="Unassembled WGS sequence"/>
</dbReference>
<evidence type="ECO:0000259" key="5">
    <source>
        <dbReference type="Pfam" id="PF00149"/>
    </source>
</evidence>
<reference evidence="6 7" key="1">
    <citation type="submission" date="2018-06" db="EMBL/GenBank/DDBJ databases">
        <title>Actinomadura craniellae sp. nov. isolated from marine sponge Craniella sp.</title>
        <authorList>
            <person name="Li L."/>
            <person name="Xu Q.H."/>
            <person name="Lin H.W."/>
            <person name="Lu Y.H."/>
        </authorList>
    </citation>
    <scope>NUCLEOTIDE SEQUENCE [LARGE SCALE GENOMIC DNA]</scope>
    <source>
        <strain evidence="6 7">LHW63021</strain>
    </source>
</reference>
<organism evidence="6 7">
    <name type="scientific">Actinomadura craniellae</name>
    <dbReference type="NCBI Taxonomy" id="2231787"/>
    <lineage>
        <taxon>Bacteria</taxon>
        <taxon>Bacillati</taxon>
        <taxon>Actinomycetota</taxon>
        <taxon>Actinomycetes</taxon>
        <taxon>Streptosporangiales</taxon>
        <taxon>Thermomonosporaceae</taxon>
        <taxon>Actinomadura</taxon>
    </lineage>
</organism>
<evidence type="ECO:0000256" key="4">
    <source>
        <dbReference type="SAM" id="Phobius"/>
    </source>
</evidence>
<dbReference type="AlphaFoldDB" id="A0A365GXQ2"/>
<dbReference type="InterPro" id="IPR051158">
    <property type="entry name" value="Metallophosphoesterase_sf"/>
</dbReference>
<keyword evidence="2" id="KW-0378">Hydrolase</keyword>
<proteinExistence type="predicted"/>
<comment type="caution">
    <text evidence="6">The sequence shown here is derived from an EMBL/GenBank/DDBJ whole genome shotgun (WGS) entry which is preliminary data.</text>
</comment>
<keyword evidence="4" id="KW-0472">Membrane</keyword>
<evidence type="ECO:0000256" key="1">
    <source>
        <dbReference type="ARBA" id="ARBA00022723"/>
    </source>
</evidence>
<dbReference type="EMBL" id="QLYX01000018">
    <property type="protein sequence ID" value="RAY11596.1"/>
    <property type="molecule type" value="Genomic_DNA"/>
</dbReference>